<sequence>MSKLLVRVVCRDVFRSPQRTLQEKPDSRKQLHNFHFPNSHLRDVFSLNFSNFPRLGSVSFGNMNKMEQMLMSKSKEYKQLLISKSKEYKHLLMSKSMWYEQILISISCDSTSREEYLLNLVIVKL</sequence>
<accession>A0A8D8WDG3</accession>
<dbReference type="EMBL" id="HBUF01184241">
    <property type="protein sequence ID" value="CAG6656185.1"/>
    <property type="molecule type" value="Transcribed_RNA"/>
</dbReference>
<name>A0A8D8WDG3_9HEMI</name>
<dbReference type="AlphaFoldDB" id="A0A8D8WDG3"/>
<proteinExistence type="predicted"/>
<evidence type="ECO:0000313" key="1">
    <source>
        <dbReference type="EMBL" id="CAG6656188.1"/>
    </source>
</evidence>
<dbReference type="EMBL" id="HBUF01184244">
    <property type="protein sequence ID" value="CAG6656188.1"/>
    <property type="molecule type" value="Transcribed_RNA"/>
</dbReference>
<organism evidence="1">
    <name type="scientific">Cacopsylla melanoneura</name>
    <dbReference type="NCBI Taxonomy" id="428564"/>
    <lineage>
        <taxon>Eukaryota</taxon>
        <taxon>Metazoa</taxon>
        <taxon>Ecdysozoa</taxon>
        <taxon>Arthropoda</taxon>
        <taxon>Hexapoda</taxon>
        <taxon>Insecta</taxon>
        <taxon>Pterygota</taxon>
        <taxon>Neoptera</taxon>
        <taxon>Paraneoptera</taxon>
        <taxon>Hemiptera</taxon>
        <taxon>Sternorrhyncha</taxon>
        <taxon>Psylloidea</taxon>
        <taxon>Psyllidae</taxon>
        <taxon>Psyllinae</taxon>
        <taxon>Cacopsylla</taxon>
    </lineage>
</organism>
<dbReference type="EMBL" id="HBUF01184242">
    <property type="protein sequence ID" value="CAG6656186.1"/>
    <property type="molecule type" value="Transcribed_RNA"/>
</dbReference>
<reference evidence="1" key="1">
    <citation type="submission" date="2021-05" db="EMBL/GenBank/DDBJ databases">
        <authorList>
            <person name="Alioto T."/>
            <person name="Alioto T."/>
            <person name="Gomez Garrido J."/>
        </authorList>
    </citation>
    <scope>NUCLEOTIDE SEQUENCE</scope>
</reference>
<dbReference type="EMBL" id="HBUF01184243">
    <property type="protein sequence ID" value="CAG6656187.1"/>
    <property type="molecule type" value="Transcribed_RNA"/>
</dbReference>
<protein>
    <submittedName>
        <fullName evidence="1">Uncharacterized protein</fullName>
    </submittedName>
</protein>